<dbReference type="Gene3D" id="2.40.170.20">
    <property type="entry name" value="TonB-dependent receptor, beta-barrel domain"/>
    <property type="match status" value="1"/>
</dbReference>
<feature type="domain" description="TonB-dependent receptor plug" evidence="8">
    <location>
        <begin position="65"/>
        <end position="177"/>
    </location>
</feature>
<dbReference type="Gene3D" id="2.170.130.10">
    <property type="entry name" value="TonB-dependent receptor, plug domain"/>
    <property type="match status" value="1"/>
</dbReference>
<evidence type="ECO:0000259" key="7">
    <source>
        <dbReference type="Pfam" id="PF00593"/>
    </source>
</evidence>
<dbReference type="RefSeq" id="WP_094454501.1">
    <property type="nucleotide sequence ID" value="NZ_NOXU01000023.1"/>
</dbReference>
<feature type="compositionally biased region" description="Polar residues" evidence="5">
    <location>
        <begin position="195"/>
        <end position="204"/>
    </location>
</feature>
<evidence type="ECO:0000313" key="10">
    <source>
        <dbReference type="Proteomes" id="UP000216998"/>
    </source>
</evidence>
<dbReference type="PANTHER" id="PTHR40980:SF3">
    <property type="entry name" value="TONB-DEPENDENT RECEPTOR-LIKE BETA-BARREL DOMAIN-CONTAINING PROTEIN"/>
    <property type="match status" value="1"/>
</dbReference>
<keyword evidence="2 4" id="KW-0472">Membrane</keyword>
<evidence type="ECO:0000256" key="1">
    <source>
        <dbReference type="ARBA" id="ARBA00004442"/>
    </source>
</evidence>
<evidence type="ECO:0000256" key="3">
    <source>
        <dbReference type="ARBA" id="ARBA00023237"/>
    </source>
</evidence>
<dbReference type="SUPFAM" id="SSF56935">
    <property type="entry name" value="Porins"/>
    <property type="match status" value="1"/>
</dbReference>
<keyword evidence="6" id="KW-0732">Signal</keyword>
<gene>
    <name evidence="9" type="ORF">CHU95_05405</name>
</gene>
<evidence type="ECO:0000256" key="5">
    <source>
        <dbReference type="SAM" id="MobiDB-lite"/>
    </source>
</evidence>
<dbReference type="InterPro" id="IPR036942">
    <property type="entry name" value="Beta-barrel_TonB_sf"/>
</dbReference>
<dbReference type="GO" id="GO:0009279">
    <property type="term" value="C:cell outer membrane"/>
    <property type="evidence" value="ECO:0007669"/>
    <property type="project" value="UniProtKB-SubCell"/>
</dbReference>
<evidence type="ECO:0000256" key="4">
    <source>
        <dbReference type="RuleBase" id="RU003357"/>
    </source>
</evidence>
<feature type="domain" description="TonB-dependent receptor-like beta-barrel" evidence="7">
    <location>
        <begin position="476"/>
        <end position="995"/>
    </location>
</feature>
<keyword evidence="10" id="KW-1185">Reference proteome</keyword>
<evidence type="ECO:0000259" key="8">
    <source>
        <dbReference type="Pfam" id="PF07715"/>
    </source>
</evidence>
<comment type="subcellular location">
    <subcellularLocation>
        <location evidence="1 4">Cell outer membrane</location>
    </subcellularLocation>
</comment>
<comment type="similarity">
    <text evidence="4">Belongs to the TonB-dependent receptor family.</text>
</comment>
<dbReference type="InterPro" id="IPR037066">
    <property type="entry name" value="Plug_dom_sf"/>
</dbReference>
<dbReference type="InterPro" id="IPR012910">
    <property type="entry name" value="Plug_dom"/>
</dbReference>
<feature type="compositionally biased region" description="Low complexity" evidence="5">
    <location>
        <begin position="699"/>
        <end position="708"/>
    </location>
</feature>
<dbReference type="Pfam" id="PF07715">
    <property type="entry name" value="Plug"/>
    <property type="match status" value="1"/>
</dbReference>
<name>A0A255Z446_9PROT</name>
<organism evidence="9 10">
    <name type="scientific">Niveispirillum lacus</name>
    <dbReference type="NCBI Taxonomy" id="1981099"/>
    <lineage>
        <taxon>Bacteria</taxon>
        <taxon>Pseudomonadati</taxon>
        <taxon>Pseudomonadota</taxon>
        <taxon>Alphaproteobacteria</taxon>
        <taxon>Rhodospirillales</taxon>
        <taxon>Azospirillaceae</taxon>
        <taxon>Niveispirillum</taxon>
    </lineage>
</organism>
<sequence>MRSRPSRFAVLSNKALLLMATCLTAGAFLPAHAQTVTGGGAGDTLEEIVVTGFRSSLANSTNAKRAATGFQDSIFAEDIGKFPDTNIAESFNRVPGVTISREVSGEGINVAIRGLGTNFTRVLLNGAPVAVASTGRTGSQNTNREVDLDIFPTELFTKLTVSKSPTSDMVEGGAAGTVDMRSARPFDSSGARVSYSAQTTKNSNTDKWGGRGSVLASNTWGDFGALFGVAAVRNQVSTPGFETVGWTNANLTAAQCGATTGCNTTGGGNWTIPGTVPANAGNGLTTGATLDRAALLALNPGLTIQQLDNAIIPRLGRPAEIFGTRDRYNAIASFELQATDDLHFYLDGMYGRKENNLQYIDMNWVGRNGAAIPINMKVDRTDCSAGCVVTEGTFANAQFFMEHRPFIEDLDFYGVNPGLDYQITDNLKVDVQANYTKSVFHRESPTFLVITPASSGVTVTYKNEGGIPSITPNIDLNDPTKFGWPGGRVNMQDERRWTETMGARGNITWGDDQLNLKVGGAWDDVTRRIRAYDNTQAWQNAVCGNNPSVFVPSPNTQPPCAGLNQPGAAPAGYPTYPGYGTGFTAGRTGPVTYAGSLIPNSSVVNYLRPSSNGYVIADWDKFRVDSKYAQFHDASPEAGSSNTGASGGFIGEETLGAYAQVNGNQQVGGRDLRFNVGLRWVQTDQKVGGRVSLPDPRNTPATGAAPADGGRYPNVTNFVYIKNQYDNWLPSASAAYSVADDAVVRASLSRTMTRPDPNAQLPGLNFSNPSADIGSVGNSALAPYIADNIDLGFEYYTGREGYVGVAVFRKAITGFTVNGSNTVPFSALAAYGVTFDSLTPTQQAAINARGGASAATVVLTQQVNAEGRLTVNGLELNWVQPLDFLLEDYVPGLGFIANATIIDQKGKGAAPAVAIGVAEYTYNFTAYYEQHGISARISQTFTKGSQSSGANQNGIAAAALFSDDYRQWDFASSYDLDELTGYKGLPQITFDVTNLTNAKQRSYFQFENATFSSYTPGRTFMVGLRGRF</sequence>
<evidence type="ECO:0000313" key="9">
    <source>
        <dbReference type="EMBL" id="OYQ36226.1"/>
    </source>
</evidence>
<dbReference type="AlphaFoldDB" id="A0A255Z446"/>
<dbReference type="InterPro" id="IPR010104">
    <property type="entry name" value="TonB_rcpt_bac"/>
</dbReference>
<feature type="signal peptide" evidence="6">
    <location>
        <begin position="1"/>
        <end position="33"/>
    </location>
</feature>
<accession>A0A255Z446</accession>
<feature type="region of interest" description="Disordered" evidence="5">
    <location>
        <begin position="180"/>
        <end position="204"/>
    </location>
</feature>
<dbReference type="OrthoDB" id="5476657at2"/>
<feature type="region of interest" description="Disordered" evidence="5">
    <location>
        <begin position="688"/>
        <end position="708"/>
    </location>
</feature>
<dbReference type="InterPro" id="IPR000531">
    <property type="entry name" value="Beta-barrel_TonB"/>
</dbReference>
<dbReference type="Pfam" id="PF00593">
    <property type="entry name" value="TonB_dep_Rec_b-barrel"/>
    <property type="match status" value="1"/>
</dbReference>
<dbReference type="NCBIfam" id="TIGR01782">
    <property type="entry name" value="TonB-Xanth-Caul"/>
    <property type="match status" value="1"/>
</dbReference>
<dbReference type="PANTHER" id="PTHR40980">
    <property type="entry name" value="PLUG DOMAIN-CONTAINING PROTEIN"/>
    <property type="match status" value="1"/>
</dbReference>
<proteinExistence type="inferred from homology"/>
<keyword evidence="4" id="KW-0798">TonB box</keyword>
<evidence type="ECO:0000256" key="2">
    <source>
        <dbReference type="ARBA" id="ARBA00023136"/>
    </source>
</evidence>
<comment type="caution">
    <text evidence="9">The sequence shown here is derived from an EMBL/GenBank/DDBJ whole genome shotgun (WGS) entry which is preliminary data.</text>
</comment>
<dbReference type="Proteomes" id="UP000216998">
    <property type="component" value="Unassembled WGS sequence"/>
</dbReference>
<reference evidence="9 10" key="1">
    <citation type="submission" date="2017-07" db="EMBL/GenBank/DDBJ databases">
        <title>Niveispirillum cyanobacteriorum sp. nov., isolated from cyanobacterial aggregates in a eutrophic lake.</title>
        <authorList>
            <person name="Cai H."/>
        </authorList>
    </citation>
    <scope>NUCLEOTIDE SEQUENCE [LARGE SCALE GENOMIC DNA]</scope>
    <source>
        <strain evidence="10">TH1-14</strain>
    </source>
</reference>
<protein>
    <submittedName>
        <fullName evidence="9">TonB-dependent receptor</fullName>
    </submittedName>
</protein>
<keyword evidence="9" id="KW-0675">Receptor</keyword>
<dbReference type="EMBL" id="NOXU01000023">
    <property type="protein sequence ID" value="OYQ36226.1"/>
    <property type="molecule type" value="Genomic_DNA"/>
</dbReference>
<keyword evidence="3" id="KW-0998">Cell outer membrane</keyword>
<evidence type="ECO:0000256" key="6">
    <source>
        <dbReference type="SAM" id="SignalP"/>
    </source>
</evidence>
<feature type="chain" id="PRO_5012581198" evidence="6">
    <location>
        <begin position="34"/>
        <end position="1028"/>
    </location>
</feature>